<dbReference type="SUPFAM" id="SSF55961">
    <property type="entry name" value="Bet v1-like"/>
    <property type="match status" value="2"/>
</dbReference>
<dbReference type="STRING" id="151894.SAMN04488524_0363"/>
<proteinExistence type="inferred from homology"/>
<dbReference type="RefSeq" id="WP_084236713.1">
    <property type="nucleotide sequence ID" value="NZ_FWXT01000001.1"/>
</dbReference>
<evidence type="ECO:0000313" key="3">
    <source>
        <dbReference type="EMBL" id="SMC42239.1"/>
    </source>
</evidence>
<dbReference type="Proteomes" id="UP000192756">
    <property type="component" value="Unassembled WGS sequence"/>
</dbReference>
<organism evidence="3 4">
    <name type="scientific">Pedobacter africanus</name>
    <dbReference type="NCBI Taxonomy" id="151894"/>
    <lineage>
        <taxon>Bacteria</taxon>
        <taxon>Pseudomonadati</taxon>
        <taxon>Bacteroidota</taxon>
        <taxon>Sphingobacteriia</taxon>
        <taxon>Sphingobacteriales</taxon>
        <taxon>Sphingobacteriaceae</taxon>
        <taxon>Pedobacter</taxon>
    </lineage>
</organism>
<accession>A0A1W1Z1D6</accession>
<protein>
    <submittedName>
        <fullName evidence="3">Uncharacterized conserved protein YndB, AHSA1/START domain</fullName>
    </submittedName>
</protein>
<dbReference type="AlphaFoldDB" id="A0A1W1Z1D6"/>
<gene>
    <name evidence="3" type="ORF">SAMN04488524_0363</name>
</gene>
<name>A0A1W1Z1D6_9SPHI</name>
<dbReference type="OrthoDB" id="2355173at2"/>
<evidence type="ECO:0000313" key="4">
    <source>
        <dbReference type="Proteomes" id="UP000192756"/>
    </source>
</evidence>
<evidence type="ECO:0000259" key="2">
    <source>
        <dbReference type="Pfam" id="PF08327"/>
    </source>
</evidence>
<keyword evidence="4" id="KW-1185">Reference proteome</keyword>
<dbReference type="EMBL" id="FWXT01000001">
    <property type="protein sequence ID" value="SMC42239.1"/>
    <property type="molecule type" value="Genomic_DNA"/>
</dbReference>
<reference evidence="4" key="1">
    <citation type="submission" date="2017-04" db="EMBL/GenBank/DDBJ databases">
        <authorList>
            <person name="Varghese N."/>
            <person name="Submissions S."/>
        </authorList>
    </citation>
    <scope>NUCLEOTIDE SEQUENCE [LARGE SCALE GENOMIC DNA]</scope>
    <source>
        <strain evidence="4">DSM 12126</strain>
    </source>
</reference>
<dbReference type="InterPro" id="IPR023393">
    <property type="entry name" value="START-like_dom_sf"/>
</dbReference>
<dbReference type="CDD" id="cd07814">
    <property type="entry name" value="SRPBCC_CalC_Aha1-like"/>
    <property type="match status" value="1"/>
</dbReference>
<dbReference type="Pfam" id="PF08327">
    <property type="entry name" value="AHSA1"/>
    <property type="match status" value="2"/>
</dbReference>
<feature type="domain" description="Activator of Hsp90 ATPase homologue 1/2-like C-terminal" evidence="2">
    <location>
        <begin position="153"/>
        <end position="277"/>
    </location>
</feature>
<dbReference type="InterPro" id="IPR013538">
    <property type="entry name" value="ASHA1/2-like_C"/>
</dbReference>
<dbReference type="Gene3D" id="3.30.530.20">
    <property type="match status" value="2"/>
</dbReference>
<evidence type="ECO:0000256" key="1">
    <source>
        <dbReference type="ARBA" id="ARBA00006817"/>
    </source>
</evidence>
<sequence>METKSLIVERVYNAPIEKVWKAITDRDQMKAWYFDFEEFKPEVGFKFQFTGGDENVQYLHECEVLVVDPPHKLSYSWRYPDYKGYSVLTWELFEEGKHRTRLKLTHDGLDSFPQDNPNFRIESFTGGWNYFVNEGLVSFVETEVISKQITISAAAEAIWDILLHPADQWGKAFGEGSFVKTDWQTGSEVIWTDTSGDIGARGMVKAHRPQEYLQVDMYDELNPAADAQTGEYSEVYRLVKAESGAYELRIESGPLAKKYIPQHEKMWDQALEIIKDLSEKR</sequence>
<comment type="similarity">
    <text evidence="1">Belongs to the AHA1 family.</text>
</comment>
<feature type="domain" description="Activator of Hsp90 ATPase homologue 1/2-like C-terminal" evidence="2">
    <location>
        <begin position="13"/>
        <end position="139"/>
    </location>
</feature>